<dbReference type="PANTHER" id="PTHR33962">
    <property type="entry name" value="RECQ-MEDIATED GENOME INSTABILITY PROTEIN 2 RMI2"/>
    <property type="match status" value="1"/>
</dbReference>
<dbReference type="AlphaFoldDB" id="A0A6V7QF64"/>
<dbReference type="GO" id="GO:0005829">
    <property type="term" value="C:cytosol"/>
    <property type="evidence" value="ECO:0007669"/>
    <property type="project" value="TreeGrafter"/>
</dbReference>
<dbReference type="InterPro" id="IPR012340">
    <property type="entry name" value="NA-bd_OB-fold"/>
</dbReference>
<dbReference type="GO" id="GO:0043007">
    <property type="term" value="P:maintenance of rDNA"/>
    <property type="evidence" value="ECO:0007669"/>
    <property type="project" value="TreeGrafter"/>
</dbReference>
<dbReference type="GO" id="GO:0033045">
    <property type="term" value="P:regulation of sister chromatid segregation"/>
    <property type="evidence" value="ECO:0007669"/>
    <property type="project" value="TreeGrafter"/>
</dbReference>
<dbReference type="GO" id="GO:2000042">
    <property type="term" value="P:negative regulation of double-strand break repair via homologous recombination"/>
    <property type="evidence" value="ECO:0007669"/>
    <property type="project" value="TreeGrafter"/>
</dbReference>
<evidence type="ECO:0000313" key="1">
    <source>
        <dbReference type="EMBL" id="CAD1841783.1"/>
    </source>
</evidence>
<dbReference type="Pfam" id="PF16100">
    <property type="entry name" value="RMI2"/>
    <property type="match status" value="1"/>
</dbReference>
<dbReference type="GO" id="GO:0016607">
    <property type="term" value="C:nuclear speck"/>
    <property type="evidence" value="ECO:0007669"/>
    <property type="project" value="TreeGrafter"/>
</dbReference>
<dbReference type="GO" id="GO:0006281">
    <property type="term" value="P:DNA repair"/>
    <property type="evidence" value="ECO:0007669"/>
    <property type="project" value="TreeGrafter"/>
</dbReference>
<dbReference type="PANTHER" id="PTHR33962:SF1">
    <property type="entry name" value="RECQ-MEDIATED GENOME INSTABILITY PROTEIN 2"/>
    <property type="match status" value="1"/>
</dbReference>
<gene>
    <name evidence="1" type="ORF">CB5_LOCUS24994</name>
</gene>
<proteinExistence type="predicted"/>
<dbReference type="InterPro" id="IPR032245">
    <property type="entry name" value="RMI2"/>
</dbReference>
<organism evidence="1">
    <name type="scientific">Ananas comosus var. bracteatus</name>
    <name type="common">red pineapple</name>
    <dbReference type="NCBI Taxonomy" id="296719"/>
    <lineage>
        <taxon>Eukaryota</taxon>
        <taxon>Viridiplantae</taxon>
        <taxon>Streptophyta</taxon>
        <taxon>Embryophyta</taxon>
        <taxon>Tracheophyta</taxon>
        <taxon>Spermatophyta</taxon>
        <taxon>Magnoliopsida</taxon>
        <taxon>Liliopsida</taxon>
        <taxon>Poales</taxon>
        <taxon>Bromeliaceae</taxon>
        <taxon>Bromelioideae</taxon>
        <taxon>Ananas</taxon>
    </lineage>
</organism>
<dbReference type="EMBL" id="LR862135">
    <property type="protein sequence ID" value="CAD1841783.1"/>
    <property type="molecule type" value="Genomic_DNA"/>
</dbReference>
<dbReference type="Gene3D" id="2.40.50.140">
    <property type="entry name" value="Nucleic acid-binding proteins"/>
    <property type="match status" value="1"/>
</dbReference>
<name>A0A6V7QF64_ANACO</name>
<protein>
    <submittedName>
        <fullName evidence="1">Uncharacterized protein</fullName>
    </submittedName>
</protein>
<sequence length="142" mass="16289">MDYSLAALKLFCCHLNDVQPSSSSSSSSSSSAAAMTLFGILFQRAWLQAGRPRLRPRRRPLPPRRRLRRRRALLSPESHPQEWKKGMYVMVVGPFTALQSANALPLIKVHKIVDLSPYPDREAMWHLEVIEVCKLFYLRSLE</sequence>
<accession>A0A6V7QF64</accession>
<reference evidence="1" key="1">
    <citation type="submission" date="2020-07" db="EMBL/GenBank/DDBJ databases">
        <authorList>
            <person name="Lin J."/>
        </authorList>
    </citation>
    <scope>NUCLEOTIDE SEQUENCE</scope>
</reference>